<dbReference type="Gene3D" id="2.60.40.10">
    <property type="entry name" value="Immunoglobulins"/>
    <property type="match status" value="1"/>
</dbReference>
<evidence type="ECO:0000256" key="1">
    <source>
        <dbReference type="ARBA" id="ARBA00001445"/>
    </source>
</evidence>
<dbReference type="InterPro" id="IPR035396">
    <property type="entry name" value="Bac_rhamnosid6H"/>
</dbReference>
<dbReference type="InterPro" id="IPR012341">
    <property type="entry name" value="6hp_glycosidase-like_sf"/>
</dbReference>
<dbReference type="GO" id="GO:0005975">
    <property type="term" value="P:carbohydrate metabolic process"/>
    <property type="evidence" value="ECO:0007669"/>
    <property type="project" value="InterPro"/>
</dbReference>
<dbReference type="PANTHER" id="PTHR33307">
    <property type="entry name" value="ALPHA-RHAMNOSIDASE (EUROFUNG)"/>
    <property type="match status" value="1"/>
</dbReference>
<dbReference type="Pfam" id="PF17390">
    <property type="entry name" value="Bac_rhamnosid_C"/>
    <property type="match status" value="1"/>
</dbReference>
<dbReference type="Pfam" id="PF08531">
    <property type="entry name" value="Bac_rhamnosid_N"/>
    <property type="match status" value="1"/>
</dbReference>
<feature type="domain" description="Bacterial alpha-L-rhamnosidase N-terminal" evidence="5">
    <location>
        <begin position="143"/>
        <end position="304"/>
    </location>
</feature>
<comment type="catalytic activity">
    <reaction evidence="1">
        <text>Hydrolysis of terminal non-reducing alpha-L-rhamnose residues in alpha-L-rhamnosides.</text>
        <dbReference type="EC" id="3.2.1.40"/>
    </reaction>
</comment>
<dbReference type="Gene3D" id="1.50.10.10">
    <property type="match status" value="1"/>
</dbReference>
<dbReference type="InterPro" id="IPR008928">
    <property type="entry name" value="6-hairpin_glycosidase_sf"/>
</dbReference>
<dbReference type="RefSeq" id="WP_129224874.1">
    <property type="nucleotide sequence ID" value="NZ_SDOZ01000002.1"/>
</dbReference>
<dbReference type="PANTHER" id="PTHR33307:SF6">
    <property type="entry name" value="ALPHA-RHAMNOSIDASE (EUROFUNG)-RELATED"/>
    <property type="match status" value="1"/>
</dbReference>
<evidence type="ECO:0000313" key="8">
    <source>
        <dbReference type="EMBL" id="RXZ61821.1"/>
    </source>
</evidence>
<dbReference type="InterPro" id="IPR016007">
    <property type="entry name" value="Alpha_rhamnosid"/>
</dbReference>
<dbReference type="PIRSF" id="PIRSF010631">
    <property type="entry name" value="A-rhamnsds"/>
    <property type="match status" value="1"/>
</dbReference>
<dbReference type="InterPro" id="IPR013737">
    <property type="entry name" value="Bac_rhamnosid_N"/>
</dbReference>
<evidence type="ECO:0000259" key="4">
    <source>
        <dbReference type="Pfam" id="PF05592"/>
    </source>
</evidence>
<dbReference type="OrthoDB" id="9761045at2"/>
<proteinExistence type="predicted"/>
<feature type="domain" description="Alpha-L-rhamnosidase six-hairpin glycosidase" evidence="6">
    <location>
        <begin position="420"/>
        <end position="748"/>
    </location>
</feature>
<dbReference type="InterPro" id="IPR008902">
    <property type="entry name" value="Rhamnosid_concanavalin"/>
</dbReference>
<dbReference type="InterPro" id="IPR035398">
    <property type="entry name" value="Bac_rhamnosid_C"/>
</dbReference>
<evidence type="ECO:0000256" key="3">
    <source>
        <dbReference type="ARBA" id="ARBA00022801"/>
    </source>
</evidence>
<dbReference type="Gene3D" id="2.60.120.260">
    <property type="entry name" value="Galactose-binding domain-like"/>
    <property type="match status" value="2"/>
</dbReference>
<organism evidence="8 9">
    <name type="scientific">Candidatus Borkfalkia ceftriaxoniphila</name>
    <dbReference type="NCBI Taxonomy" id="2508949"/>
    <lineage>
        <taxon>Bacteria</taxon>
        <taxon>Bacillati</taxon>
        <taxon>Bacillota</taxon>
        <taxon>Clostridia</taxon>
        <taxon>Christensenellales</taxon>
        <taxon>Christensenellaceae</taxon>
        <taxon>Candidatus Borkfalkia</taxon>
    </lineage>
</organism>
<accession>A0A4Q2KF90</accession>
<keyword evidence="3" id="KW-0378">Hydrolase</keyword>
<dbReference type="InterPro" id="IPR013783">
    <property type="entry name" value="Ig-like_fold"/>
</dbReference>
<dbReference type="EMBL" id="SDOZ01000002">
    <property type="protein sequence ID" value="RXZ61821.1"/>
    <property type="molecule type" value="Genomic_DNA"/>
</dbReference>
<evidence type="ECO:0000259" key="5">
    <source>
        <dbReference type="Pfam" id="PF08531"/>
    </source>
</evidence>
<keyword evidence="9" id="KW-1185">Reference proteome</keyword>
<dbReference type="EC" id="3.2.1.40" evidence="2"/>
<feature type="domain" description="Alpha-L-rhamnosidase C-terminal" evidence="7">
    <location>
        <begin position="763"/>
        <end position="818"/>
    </location>
</feature>
<evidence type="ECO:0000256" key="2">
    <source>
        <dbReference type="ARBA" id="ARBA00012652"/>
    </source>
</evidence>
<gene>
    <name evidence="8" type="ORF">ESZ91_05375</name>
</gene>
<evidence type="ECO:0000259" key="6">
    <source>
        <dbReference type="Pfam" id="PF17389"/>
    </source>
</evidence>
<protein>
    <recommendedName>
        <fullName evidence="2">alpha-L-rhamnosidase</fullName>
        <ecNumber evidence="2">3.2.1.40</ecNumber>
    </recommendedName>
</protein>
<dbReference type="AlphaFoldDB" id="A0A4Q2KF90"/>
<reference evidence="8 9" key="1">
    <citation type="journal article" date="2019" name="Gut">
        <title>Antibiotics-induced monodominance of a novel gut bacterial order.</title>
        <authorList>
            <person name="Hildebrand F."/>
            <person name="Moitinho-Silva L."/>
            <person name="Blasche S."/>
            <person name="Jahn M.T."/>
            <person name="Gossmann T.I."/>
            <person name="Heuerta-Cepas J."/>
            <person name="Hercog R."/>
            <person name="Luetge M."/>
            <person name="Bahram M."/>
            <person name="Pryszlak A."/>
            <person name="Alves R.J."/>
            <person name="Waszak S.M."/>
            <person name="Zhu A."/>
            <person name="Ye L."/>
            <person name="Costea P.I."/>
            <person name="Aalvink S."/>
            <person name="Belzer C."/>
            <person name="Forslund S.K."/>
            <person name="Sunagawa S."/>
            <person name="Hentschel U."/>
            <person name="Merten C."/>
            <person name="Patil K.R."/>
            <person name="Benes V."/>
            <person name="Bork P."/>
        </authorList>
    </citation>
    <scope>NUCLEOTIDE SEQUENCE [LARGE SCALE GENOMIC DNA]</scope>
    <source>
        <strain evidence="8 9">HDS1380</strain>
    </source>
</reference>
<dbReference type="Pfam" id="PF25788">
    <property type="entry name" value="Ig_Rha78A_N"/>
    <property type="match status" value="1"/>
</dbReference>
<sequence length="831" mass="93812">MSELINFRTEYQQRPLAVQSRTPHFSWQYEKSFKGEQTSYRIRVATSEKLLYEGSEDMWDSGEVRSAASVGVQYGGRPLCSHSRYFVCCETTDGEGNRYRSQIASFETALYEKSDWKGQWVSVPVNFNGGTLLFRKAIALKDKKIARARAYICGLGYHEFFVNGRKMGNAVLNPGVTEYGERVFYCAYEMEDLAAGKNVIGVEVGYGWLGARKLLAQIYVEYEDGEVYEDHSGPGYGWWVGGSPTVDNSVYGGEVYDARIEDKYPKNWNTLAFEPTWANGWMYTIAAAAPNGELAAQEIEPIEVCARFPEVSRTDMGGGVYIVDVGKNIAGWLKISVRGERCASVTLKFGEQLTNEGYVNQLNLRSARCSDTYILKGDGVEEFAPRFTYHGFRYVQAEIAGKAELLSCVGEHVHTAAPLIGDFSCSDKTLNALHEIAVRTEQNNQHSILTDCPQRDERFGWLNDLGSRIYQTMYNVDMSRFIPKFIRDITHTQTAEGGIGDTAPYYTGGVPADPVCVIYPLLADYAYRYYGDRATAAAEYASIRKWVEYLLSRSQNYIMEYSYYGDWVTPFADVRADNLYVSSLYLLWHLKEMRRLAVIVGNAEDEAQYGDHAERCAAALHEKYFDEKTFDYCGGTQTENALALSLGIVPEAFRSRVAENIYRDAVGRGHHCTSGNIGYRHVFYVLAEYGYADEVVNILKNPAYPGWGYMMENDATSVWERWEAEMQNEMHSFNHPMFGSYDAFLYRYLGGIDVAEDAFACDKIRIAPVFTRLVDHVSASMKTVRGEIVSKWKRENGRISVHIEVPPQTSAEICLGKNIYRVGGGSYDYAV</sequence>
<evidence type="ECO:0000313" key="9">
    <source>
        <dbReference type="Proteomes" id="UP000291269"/>
    </source>
</evidence>
<feature type="domain" description="Alpha-L-rhamnosidase concanavalin-like" evidence="4">
    <location>
        <begin position="316"/>
        <end position="400"/>
    </location>
</feature>
<dbReference type="GO" id="GO:0030596">
    <property type="term" value="F:alpha-L-rhamnosidase activity"/>
    <property type="evidence" value="ECO:0007669"/>
    <property type="project" value="UniProtKB-EC"/>
</dbReference>
<dbReference type="Proteomes" id="UP000291269">
    <property type="component" value="Unassembled WGS sequence"/>
</dbReference>
<dbReference type="Pfam" id="PF05592">
    <property type="entry name" value="Bac_rhamnosid"/>
    <property type="match status" value="1"/>
</dbReference>
<dbReference type="SUPFAM" id="SSF48208">
    <property type="entry name" value="Six-hairpin glycosidases"/>
    <property type="match status" value="1"/>
</dbReference>
<evidence type="ECO:0000259" key="7">
    <source>
        <dbReference type="Pfam" id="PF17390"/>
    </source>
</evidence>
<name>A0A4Q2KF90_9FIRM</name>
<dbReference type="Gene3D" id="2.60.420.10">
    <property type="entry name" value="Maltose phosphorylase, domain 3"/>
    <property type="match status" value="1"/>
</dbReference>
<dbReference type="Pfam" id="PF17389">
    <property type="entry name" value="Bac_rhamnosid6H"/>
    <property type="match status" value="1"/>
</dbReference>
<comment type="caution">
    <text evidence="8">The sequence shown here is derived from an EMBL/GenBank/DDBJ whole genome shotgun (WGS) entry which is preliminary data.</text>
</comment>